<dbReference type="AlphaFoldDB" id="A0A414NV60"/>
<gene>
    <name evidence="1" type="ORF">DW674_09530</name>
</gene>
<accession>A0A414NV60</accession>
<comment type="caution">
    <text evidence="1">The sequence shown here is derived from an EMBL/GenBank/DDBJ whole genome shotgun (WGS) entry which is preliminary data.</text>
</comment>
<sequence length="89" mass="10636">MRGSRAFFMELLSAPLHAVSSKRATQKNMCRRLLRRALHHDFLIYLSITAFFSKVQLCWSYVTHNHFRHLSTIWYTFQAQHLVSRRGKK</sequence>
<organism evidence="1 2">
    <name type="scientific">Mitsuokella multacida</name>
    <dbReference type="NCBI Taxonomy" id="52226"/>
    <lineage>
        <taxon>Bacteria</taxon>
        <taxon>Bacillati</taxon>
        <taxon>Bacillota</taxon>
        <taxon>Negativicutes</taxon>
        <taxon>Selenomonadales</taxon>
        <taxon>Selenomonadaceae</taxon>
        <taxon>Mitsuokella</taxon>
    </lineage>
</organism>
<reference evidence="1 2" key="1">
    <citation type="submission" date="2018-08" db="EMBL/GenBank/DDBJ databases">
        <title>A genome reference for cultivated species of the human gut microbiota.</title>
        <authorList>
            <person name="Zou Y."/>
            <person name="Xue W."/>
            <person name="Luo G."/>
        </authorList>
    </citation>
    <scope>NUCLEOTIDE SEQUENCE [LARGE SCALE GENOMIC DNA]</scope>
    <source>
        <strain evidence="1 2">AM25-21AC</strain>
    </source>
</reference>
<dbReference type="Proteomes" id="UP000283442">
    <property type="component" value="Unassembled WGS sequence"/>
</dbReference>
<protein>
    <submittedName>
        <fullName evidence="1">Uncharacterized protein</fullName>
    </submittedName>
</protein>
<dbReference type="EMBL" id="QRHE01000010">
    <property type="protein sequence ID" value="RHF50869.1"/>
    <property type="molecule type" value="Genomic_DNA"/>
</dbReference>
<name>A0A414NV60_9FIRM</name>
<evidence type="ECO:0000313" key="1">
    <source>
        <dbReference type="EMBL" id="RHF50869.1"/>
    </source>
</evidence>
<evidence type="ECO:0000313" key="2">
    <source>
        <dbReference type="Proteomes" id="UP000283442"/>
    </source>
</evidence>
<proteinExistence type="predicted"/>